<keyword evidence="1" id="KW-0418">Kinase</keyword>
<evidence type="ECO:0000313" key="1">
    <source>
        <dbReference type="EMBL" id="KZV35988.1"/>
    </source>
</evidence>
<organism evidence="1 2">
    <name type="scientific">Dorcoceras hygrometricum</name>
    <dbReference type="NCBI Taxonomy" id="472368"/>
    <lineage>
        <taxon>Eukaryota</taxon>
        <taxon>Viridiplantae</taxon>
        <taxon>Streptophyta</taxon>
        <taxon>Embryophyta</taxon>
        <taxon>Tracheophyta</taxon>
        <taxon>Spermatophyta</taxon>
        <taxon>Magnoliopsida</taxon>
        <taxon>eudicotyledons</taxon>
        <taxon>Gunneridae</taxon>
        <taxon>Pentapetalae</taxon>
        <taxon>asterids</taxon>
        <taxon>lamiids</taxon>
        <taxon>Lamiales</taxon>
        <taxon>Gesneriaceae</taxon>
        <taxon>Didymocarpoideae</taxon>
        <taxon>Trichosporeae</taxon>
        <taxon>Loxocarpinae</taxon>
        <taxon>Dorcoceras</taxon>
    </lineage>
</organism>
<sequence>METKNDIESECFFNSSSSYLYPLSPTVIKISRRIFCENPKIQLPEIEPKKTQLLVGQLSFWSINSDPAQSTQILLSQLRFWTISSQLRSVQSAVSSQQSAEICIVISQQSVVNTDSVQSAVNSAMTGQLSFGRSTQL</sequence>
<dbReference type="AlphaFoldDB" id="A0A2Z7BQT8"/>
<gene>
    <name evidence="1" type="ORF">F511_34351</name>
</gene>
<dbReference type="EMBL" id="KV003961">
    <property type="protein sequence ID" value="KZV35988.1"/>
    <property type="molecule type" value="Genomic_DNA"/>
</dbReference>
<reference evidence="1 2" key="1">
    <citation type="journal article" date="2015" name="Proc. Natl. Acad. Sci. U.S.A.">
        <title>The resurrection genome of Boea hygrometrica: A blueprint for survival of dehydration.</title>
        <authorList>
            <person name="Xiao L."/>
            <person name="Yang G."/>
            <person name="Zhang L."/>
            <person name="Yang X."/>
            <person name="Zhao S."/>
            <person name="Ji Z."/>
            <person name="Zhou Q."/>
            <person name="Hu M."/>
            <person name="Wang Y."/>
            <person name="Chen M."/>
            <person name="Xu Y."/>
            <person name="Jin H."/>
            <person name="Xiao X."/>
            <person name="Hu G."/>
            <person name="Bao F."/>
            <person name="Hu Y."/>
            <person name="Wan P."/>
            <person name="Li L."/>
            <person name="Deng X."/>
            <person name="Kuang T."/>
            <person name="Xiang C."/>
            <person name="Zhu J.K."/>
            <person name="Oliver M.J."/>
            <person name="He Y."/>
        </authorList>
    </citation>
    <scope>NUCLEOTIDE SEQUENCE [LARGE SCALE GENOMIC DNA]</scope>
    <source>
        <strain evidence="2">cv. XS01</strain>
    </source>
</reference>
<dbReference type="Proteomes" id="UP000250235">
    <property type="component" value="Unassembled WGS sequence"/>
</dbReference>
<keyword evidence="1" id="KW-0808">Transferase</keyword>
<protein>
    <submittedName>
        <fullName evidence="1">S-locus lectin protein kinase family protein</fullName>
    </submittedName>
</protein>
<accession>A0A2Z7BQT8</accession>
<dbReference type="GO" id="GO:0016301">
    <property type="term" value="F:kinase activity"/>
    <property type="evidence" value="ECO:0007669"/>
    <property type="project" value="UniProtKB-KW"/>
</dbReference>
<proteinExistence type="predicted"/>
<name>A0A2Z7BQT8_9LAMI</name>
<evidence type="ECO:0000313" key="2">
    <source>
        <dbReference type="Proteomes" id="UP000250235"/>
    </source>
</evidence>
<keyword evidence="1" id="KW-0430">Lectin</keyword>
<keyword evidence="2" id="KW-1185">Reference proteome</keyword>
<dbReference type="GO" id="GO:0030246">
    <property type="term" value="F:carbohydrate binding"/>
    <property type="evidence" value="ECO:0007669"/>
    <property type="project" value="UniProtKB-KW"/>
</dbReference>